<protein>
    <submittedName>
        <fullName evidence="2">Uncharacterized protein</fullName>
    </submittedName>
</protein>
<feature type="signal peptide" evidence="1">
    <location>
        <begin position="1"/>
        <end position="21"/>
    </location>
</feature>
<keyword evidence="3" id="KW-1185">Reference proteome</keyword>
<organism evidence="2 3">
    <name type="scientific">Paenibacillus popilliae ATCC 14706</name>
    <dbReference type="NCBI Taxonomy" id="1212764"/>
    <lineage>
        <taxon>Bacteria</taxon>
        <taxon>Bacillati</taxon>
        <taxon>Bacillota</taxon>
        <taxon>Bacilli</taxon>
        <taxon>Bacillales</taxon>
        <taxon>Paenibacillaceae</taxon>
        <taxon>Paenibacillus</taxon>
    </lineage>
</organism>
<keyword evidence="1" id="KW-0732">Signal</keyword>
<dbReference type="EMBL" id="BALG01000120">
    <property type="protein sequence ID" value="GAC42610.1"/>
    <property type="molecule type" value="Genomic_DNA"/>
</dbReference>
<name>M9LI15_PAEPP</name>
<feature type="chain" id="PRO_5004100061" evidence="1">
    <location>
        <begin position="22"/>
        <end position="78"/>
    </location>
</feature>
<reference evidence="2 3" key="1">
    <citation type="submission" date="2012-10" db="EMBL/GenBank/DDBJ databases">
        <title>Draft Genome Sequence of Paenibacillus popilliae ATCC 14706T.</title>
        <authorList>
            <person name="Iiyama K."/>
            <person name="Mori K."/>
            <person name="Mon H."/>
            <person name="Chieda Y."/>
            <person name="Lee J.M."/>
            <person name="Kusakabe T."/>
            <person name="Tashiro K."/>
            <person name="Asano S."/>
            <person name="Yasunaga-Aoki C."/>
            <person name="Shimizu S."/>
        </authorList>
    </citation>
    <scope>NUCLEOTIDE SEQUENCE [LARGE SCALE GENOMIC DNA]</scope>
    <source>
        <strain evidence="2 3">ATCC 14706</strain>
    </source>
</reference>
<gene>
    <name evidence="2" type="ORF">PPOP_1967</name>
</gene>
<dbReference type="Proteomes" id="UP000029453">
    <property type="component" value="Unassembled WGS sequence"/>
</dbReference>
<comment type="caution">
    <text evidence="2">The sequence shown here is derived from an EMBL/GenBank/DDBJ whole genome shotgun (WGS) entry which is preliminary data.</text>
</comment>
<proteinExistence type="predicted"/>
<evidence type="ECO:0000313" key="3">
    <source>
        <dbReference type="Proteomes" id="UP000029453"/>
    </source>
</evidence>
<dbReference type="AlphaFoldDB" id="M9LI15"/>
<evidence type="ECO:0000256" key="1">
    <source>
        <dbReference type="SAM" id="SignalP"/>
    </source>
</evidence>
<accession>M9LI15</accession>
<evidence type="ECO:0000313" key="2">
    <source>
        <dbReference type="EMBL" id="GAC42610.1"/>
    </source>
</evidence>
<sequence length="78" mass="8531">MIVACAMMFSVFALSAAGAEAAKGQTSSYDTRTHILEKTWNDNKISWMKAYVIAELSNHDDKIVGTPRTDSALLGLEH</sequence>